<feature type="compositionally biased region" description="Basic and acidic residues" evidence="1">
    <location>
        <begin position="39"/>
        <end position="52"/>
    </location>
</feature>
<feature type="compositionally biased region" description="Basic and acidic residues" evidence="1">
    <location>
        <begin position="1"/>
        <end position="20"/>
    </location>
</feature>
<feature type="compositionally biased region" description="Low complexity" evidence="1">
    <location>
        <begin position="75"/>
        <end position="89"/>
    </location>
</feature>
<dbReference type="EMBL" id="WUBL01000011">
    <property type="protein sequence ID" value="KAF2971743.1"/>
    <property type="molecule type" value="Genomic_DNA"/>
</dbReference>
<comment type="caution">
    <text evidence="2">The sequence shown here is derived from an EMBL/GenBank/DDBJ whole genome shotgun (WGS) entry which is preliminary data.</text>
</comment>
<feature type="region of interest" description="Disordered" evidence="1">
    <location>
        <begin position="1"/>
        <end position="90"/>
    </location>
</feature>
<proteinExistence type="predicted"/>
<reference evidence="2 3" key="1">
    <citation type="submission" date="2019-12" db="EMBL/GenBank/DDBJ databases">
        <title>Draft genome sequence of the ascomycete Xylaria multiplex DSM 110363.</title>
        <authorList>
            <person name="Buettner E."/>
            <person name="Kellner H."/>
        </authorList>
    </citation>
    <scope>NUCLEOTIDE SEQUENCE [LARGE SCALE GENOMIC DNA]</scope>
    <source>
        <strain evidence="2 3">DSM 110363</strain>
    </source>
</reference>
<accession>A0A7C8IWF1</accession>
<protein>
    <submittedName>
        <fullName evidence="2">Uncharacterized protein</fullName>
    </submittedName>
</protein>
<sequence length="357" mass="37605">MGSTRENRQESGDARDKGDDAPPPYEEASHLQGTTATMDSKRTHDGSRDAAEARPTVESPFNFPPAYSPSTSYPNGNASGLAGSSASSAPEVQYSDLPEVVNSSPAFSDLPEAVFPSQSRITSISTPVFLAIPQIAARPTSPFPPAYNAAILLRRGISREAFTSFLSTLTRSRTSTGVGRSVQESAKKGNLIGAGVAAIGGTVAVPLVAALRVVDVTLNQLPAAVLSKKPLTPRERADTYLAIAQKDWFENRGLRALLCNTAELLLLHAQFCGASSGSDSESEAAVNHLMDLVHRTAKGGPEGQLRALQGEFGFASLEIVDGWPSKTRHLDIGAGTLWLVLTDVPSEASRASGKGSY</sequence>
<evidence type="ECO:0000313" key="2">
    <source>
        <dbReference type="EMBL" id="KAF2971743.1"/>
    </source>
</evidence>
<evidence type="ECO:0000256" key="1">
    <source>
        <dbReference type="SAM" id="MobiDB-lite"/>
    </source>
</evidence>
<evidence type="ECO:0000313" key="3">
    <source>
        <dbReference type="Proteomes" id="UP000481858"/>
    </source>
</evidence>
<keyword evidence="3" id="KW-1185">Reference proteome</keyword>
<gene>
    <name evidence="2" type="ORF">GQX73_g1895</name>
</gene>
<dbReference type="InParanoid" id="A0A7C8IWF1"/>
<organism evidence="2 3">
    <name type="scientific">Xylaria multiplex</name>
    <dbReference type="NCBI Taxonomy" id="323545"/>
    <lineage>
        <taxon>Eukaryota</taxon>
        <taxon>Fungi</taxon>
        <taxon>Dikarya</taxon>
        <taxon>Ascomycota</taxon>
        <taxon>Pezizomycotina</taxon>
        <taxon>Sordariomycetes</taxon>
        <taxon>Xylariomycetidae</taxon>
        <taxon>Xylariales</taxon>
        <taxon>Xylariaceae</taxon>
        <taxon>Xylaria</taxon>
    </lineage>
</organism>
<dbReference type="AlphaFoldDB" id="A0A7C8IWF1"/>
<dbReference type="Proteomes" id="UP000481858">
    <property type="component" value="Unassembled WGS sequence"/>
</dbReference>
<name>A0A7C8IWF1_9PEZI</name>
<dbReference type="OrthoDB" id="37659at2759"/>